<name>A0A917S609_9ACTN</name>
<accession>A0A917S609</accession>
<dbReference type="AlphaFoldDB" id="A0A917S609"/>
<comment type="caution">
    <text evidence="2">The sequence shown here is derived from an EMBL/GenBank/DDBJ whole genome shotgun (WGS) entry which is preliminary data.</text>
</comment>
<feature type="transmembrane region" description="Helical" evidence="1">
    <location>
        <begin position="67"/>
        <end position="89"/>
    </location>
</feature>
<protein>
    <submittedName>
        <fullName evidence="2">Uncharacterized protein</fullName>
    </submittedName>
</protein>
<keyword evidence="3" id="KW-1185">Reference proteome</keyword>
<dbReference type="EMBL" id="BMMZ01000003">
    <property type="protein sequence ID" value="GGL57484.1"/>
    <property type="molecule type" value="Genomic_DNA"/>
</dbReference>
<feature type="transmembrane region" description="Helical" evidence="1">
    <location>
        <begin position="36"/>
        <end position="55"/>
    </location>
</feature>
<gene>
    <name evidence="2" type="ORF">GCM10011575_14790</name>
</gene>
<keyword evidence="1" id="KW-0812">Transmembrane</keyword>
<sequence>MTEVSSYSQGGPMRETVNPLLLQVLHRRRMLRGVRWSATAWVIFGGLHIAVWWFAFEHTPDGWPRGLLGAAVWPLLLIATASFITLVVYGTRWLLSPIEAPADDWLERAVATEPGIDRDAADDGEPTIVGLRA</sequence>
<reference evidence="2" key="2">
    <citation type="submission" date="2020-09" db="EMBL/GenBank/DDBJ databases">
        <authorList>
            <person name="Sun Q."/>
            <person name="Zhou Y."/>
        </authorList>
    </citation>
    <scope>NUCLEOTIDE SEQUENCE</scope>
    <source>
        <strain evidence="2">CGMCC 4.7306</strain>
    </source>
</reference>
<evidence type="ECO:0000313" key="3">
    <source>
        <dbReference type="Proteomes" id="UP000613840"/>
    </source>
</evidence>
<reference evidence="2" key="1">
    <citation type="journal article" date="2014" name="Int. J. Syst. Evol. Microbiol.">
        <title>Complete genome sequence of Corynebacterium casei LMG S-19264T (=DSM 44701T), isolated from a smear-ripened cheese.</title>
        <authorList>
            <consortium name="US DOE Joint Genome Institute (JGI-PGF)"/>
            <person name="Walter F."/>
            <person name="Albersmeier A."/>
            <person name="Kalinowski J."/>
            <person name="Ruckert C."/>
        </authorList>
    </citation>
    <scope>NUCLEOTIDE SEQUENCE</scope>
    <source>
        <strain evidence="2">CGMCC 4.7306</strain>
    </source>
</reference>
<keyword evidence="1" id="KW-1133">Transmembrane helix</keyword>
<dbReference type="RefSeq" id="WP_188894559.1">
    <property type="nucleotide sequence ID" value="NZ_BMMZ01000003.1"/>
</dbReference>
<dbReference type="Proteomes" id="UP000613840">
    <property type="component" value="Unassembled WGS sequence"/>
</dbReference>
<keyword evidence="1" id="KW-0472">Membrane</keyword>
<proteinExistence type="predicted"/>
<evidence type="ECO:0000313" key="2">
    <source>
        <dbReference type="EMBL" id="GGL57484.1"/>
    </source>
</evidence>
<evidence type="ECO:0000256" key="1">
    <source>
        <dbReference type="SAM" id="Phobius"/>
    </source>
</evidence>
<organism evidence="2 3">
    <name type="scientific">Microlunatus endophyticus</name>
    <dbReference type="NCBI Taxonomy" id="1716077"/>
    <lineage>
        <taxon>Bacteria</taxon>
        <taxon>Bacillati</taxon>
        <taxon>Actinomycetota</taxon>
        <taxon>Actinomycetes</taxon>
        <taxon>Propionibacteriales</taxon>
        <taxon>Propionibacteriaceae</taxon>
        <taxon>Microlunatus</taxon>
    </lineage>
</organism>